<accession>A0A2P5HJP9</accession>
<dbReference type="Proteomes" id="UP000094444">
    <property type="component" value="Unassembled WGS sequence"/>
</dbReference>
<dbReference type="EMBL" id="MAVT02001618">
    <property type="protein sequence ID" value="POS70474.1"/>
    <property type="molecule type" value="Genomic_DNA"/>
</dbReference>
<keyword evidence="2" id="KW-1185">Reference proteome</keyword>
<dbReference type="GO" id="GO:0051118">
    <property type="term" value="F:glucan endo-1,3-alpha-glucosidase activity"/>
    <property type="evidence" value="ECO:0007669"/>
    <property type="project" value="InterPro"/>
</dbReference>
<dbReference type="OrthoDB" id="1046782at2759"/>
<evidence type="ECO:0000313" key="2">
    <source>
        <dbReference type="Proteomes" id="UP000094444"/>
    </source>
</evidence>
<evidence type="ECO:0000313" key="1">
    <source>
        <dbReference type="EMBL" id="POS70474.1"/>
    </source>
</evidence>
<dbReference type="InParanoid" id="A0A2P5HJP9"/>
<dbReference type="Pfam" id="PF03659">
    <property type="entry name" value="Glyco_hydro_71"/>
    <property type="match status" value="1"/>
</dbReference>
<comment type="caution">
    <text evidence="1">The sequence shown here is derived from an EMBL/GenBank/DDBJ whole genome shotgun (WGS) entry which is preliminary data.</text>
</comment>
<sequence>MYKTGTASFNREYLVTWFRTSLNDVCADGETTGNTASQLQLEYKPVDITPDRIYFSVLLASSAELKVSFGGSSYTIKDWDYMPDGAVVQGGNVVIDYSVPQGISADCPSGVTNWNPWVGSKAGAGSVSGVPPRDLSEQTCVQGWGEGNFDDLCRFTCKYGYCPSGACICTNFGKALDQPKSTGIVGYPGNGDDNYGGLCTFACNLGYCPPTACATEKQRPYVPTTSPFNPDTCIKGGGHGVVSRLCAWTCKYGFCPIHRLRNYPRVGNTQ</sequence>
<name>A0A2P5HJP9_DIAHE</name>
<proteinExistence type="predicted"/>
<reference evidence="1" key="1">
    <citation type="submission" date="2017-09" db="EMBL/GenBank/DDBJ databases">
        <title>Polyketide synthases of a Diaporthe helianthi virulent isolate.</title>
        <authorList>
            <person name="Baroncelli R."/>
        </authorList>
    </citation>
    <scope>NUCLEOTIDE SEQUENCE [LARGE SCALE GENOMIC DNA]</scope>
    <source>
        <strain evidence="1">7/96</strain>
    </source>
</reference>
<dbReference type="AlphaFoldDB" id="A0A2P5HJP9"/>
<dbReference type="InterPro" id="IPR005197">
    <property type="entry name" value="Glyco_hydro_71"/>
</dbReference>
<organism evidence="1 2">
    <name type="scientific">Diaporthe helianthi</name>
    <dbReference type="NCBI Taxonomy" id="158607"/>
    <lineage>
        <taxon>Eukaryota</taxon>
        <taxon>Fungi</taxon>
        <taxon>Dikarya</taxon>
        <taxon>Ascomycota</taxon>
        <taxon>Pezizomycotina</taxon>
        <taxon>Sordariomycetes</taxon>
        <taxon>Sordariomycetidae</taxon>
        <taxon>Diaporthales</taxon>
        <taxon>Diaporthaceae</taxon>
        <taxon>Diaporthe</taxon>
    </lineage>
</organism>
<gene>
    <name evidence="1" type="ORF">DHEL01_v211131</name>
</gene>
<protein>
    <submittedName>
        <fullName evidence="1">Uncharacterized protein</fullName>
    </submittedName>
</protein>